<dbReference type="EMBL" id="CP152276">
    <property type="protein sequence ID" value="XAE45006.1"/>
    <property type="molecule type" value="Genomic_DNA"/>
</dbReference>
<dbReference type="Pfam" id="PF00005">
    <property type="entry name" value="ABC_tran"/>
    <property type="match status" value="1"/>
</dbReference>
<dbReference type="InterPro" id="IPR017871">
    <property type="entry name" value="ABC_transporter-like_CS"/>
</dbReference>
<evidence type="ECO:0000256" key="3">
    <source>
        <dbReference type="ARBA" id="ARBA00020019"/>
    </source>
</evidence>
<dbReference type="AlphaFoldDB" id="A0A7Y7ITB0"/>
<dbReference type="Proteomes" id="UP001449795">
    <property type="component" value="Chromosome"/>
</dbReference>
<dbReference type="InterPro" id="IPR003439">
    <property type="entry name" value="ABC_transporter-like_ATP-bd"/>
</dbReference>
<keyword evidence="10" id="KW-0472">Membrane</keyword>
<dbReference type="Gene3D" id="3.40.50.300">
    <property type="entry name" value="P-loop containing nucleotide triphosphate hydrolases"/>
    <property type="match status" value="1"/>
</dbReference>
<dbReference type="PROSITE" id="PS00211">
    <property type="entry name" value="ABC_TRANSPORTER_1"/>
    <property type="match status" value="1"/>
</dbReference>
<keyword evidence="4" id="KW-0813">Transport</keyword>
<evidence type="ECO:0000256" key="6">
    <source>
        <dbReference type="ARBA" id="ARBA00022741"/>
    </source>
</evidence>
<dbReference type="Gene3D" id="3.30.70.260">
    <property type="match status" value="1"/>
</dbReference>
<dbReference type="SUPFAM" id="SSF52540">
    <property type="entry name" value="P-loop containing nucleoside triphosphate hydrolases"/>
    <property type="match status" value="1"/>
</dbReference>
<evidence type="ECO:0000256" key="4">
    <source>
        <dbReference type="ARBA" id="ARBA00022448"/>
    </source>
</evidence>
<reference evidence="13 15" key="2">
    <citation type="submission" date="2024-04" db="EMBL/GenBank/DDBJ databases">
        <title>Complete genome sequence of Nguyenibacter vanlangesis HBCM-1154, a strain capable of nitrogen fixation, IAA production, and phosphorus solubilization isolated from sugarcane soil.</title>
        <authorList>
            <person name="MY HANH P."/>
        </authorList>
    </citation>
    <scope>NUCLEOTIDE SEQUENCE [LARGE SCALE GENOMIC DNA]</scope>
    <source>
        <strain evidence="13 15">HBCM 1154</strain>
    </source>
</reference>
<evidence type="ECO:0000313" key="13">
    <source>
        <dbReference type="EMBL" id="XAE45006.1"/>
    </source>
</evidence>
<dbReference type="PROSITE" id="PS50893">
    <property type="entry name" value="ABC_TRANSPORTER_2"/>
    <property type="match status" value="1"/>
</dbReference>
<dbReference type="InterPro" id="IPR018449">
    <property type="entry name" value="NIL_domain"/>
</dbReference>
<dbReference type="InterPro" id="IPR027417">
    <property type="entry name" value="P-loop_NTPase"/>
</dbReference>
<dbReference type="SMART" id="SM00382">
    <property type="entry name" value="AAA"/>
    <property type="match status" value="1"/>
</dbReference>
<dbReference type="EMBL" id="JABXXP010000009">
    <property type="protein sequence ID" value="NVN09920.1"/>
    <property type="molecule type" value="Genomic_DNA"/>
</dbReference>
<name>A0A7Y7ITB0_9PROT</name>
<dbReference type="Pfam" id="PF09383">
    <property type="entry name" value="NIL"/>
    <property type="match status" value="1"/>
</dbReference>
<dbReference type="GO" id="GO:0016887">
    <property type="term" value="F:ATP hydrolysis activity"/>
    <property type="evidence" value="ECO:0007669"/>
    <property type="project" value="InterPro"/>
</dbReference>
<dbReference type="PANTHER" id="PTHR43166">
    <property type="entry name" value="AMINO ACID IMPORT ATP-BINDING PROTEIN"/>
    <property type="match status" value="1"/>
</dbReference>
<dbReference type="GO" id="GO:0006865">
    <property type="term" value="P:amino acid transport"/>
    <property type="evidence" value="ECO:0007669"/>
    <property type="project" value="UniProtKB-KW"/>
</dbReference>
<protein>
    <recommendedName>
        <fullName evidence="3">Cell division ATP-binding protein FtsE</fullName>
    </recommendedName>
</protein>
<feature type="domain" description="ABC transporter" evidence="11">
    <location>
        <begin position="4"/>
        <end position="239"/>
    </location>
</feature>
<evidence type="ECO:0000313" key="12">
    <source>
        <dbReference type="EMBL" id="NVN09920.1"/>
    </source>
</evidence>
<comment type="function">
    <text evidence="1">Part of the ABC transporter FtsEX involved in cellular division. Important for assembly or stability of the septal ring.</text>
</comment>
<dbReference type="InterPro" id="IPR041701">
    <property type="entry name" value="MetN_ABC"/>
</dbReference>
<evidence type="ECO:0000256" key="1">
    <source>
        <dbReference type="ARBA" id="ARBA00002579"/>
    </source>
</evidence>
<gene>
    <name evidence="13" type="ORF">AAC691_07735</name>
    <name evidence="12" type="ORF">HUK84_01935</name>
</gene>
<accession>A0A7Y7ITB0</accession>
<keyword evidence="9" id="KW-0029">Amino-acid transport</keyword>
<proteinExistence type="inferred from homology"/>
<keyword evidence="6" id="KW-0547">Nucleotide-binding</keyword>
<dbReference type="CDD" id="cd03258">
    <property type="entry name" value="ABC_MetN_methionine_transporter"/>
    <property type="match status" value="1"/>
</dbReference>
<evidence type="ECO:0000256" key="7">
    <source>
        <dbReference type="ARBA" id="ARBA00022840"/>
    </source>
</evidence>
<organism evidence="12 14">
    <name type="scientific">Nguyenibacter vanlangensis</name>
    <dbReference type="NCBI Taxonomy" id="1216886"/>
    <lineage>
        <taxon>Bacteria</taxon>
        <taxon>Pseudomonadati</taxon>
        <taxon>Pseudomonadota</taxon>
        <taxon>Alphaproteobacteria</taxon>
        <taxon>Acetobacterales</taxon>
        <taxon>Acetobacteraceae</taxon>
        <taxon>Nguyenibacter</taxon>
    </lineage>
</organism>
<dbReference type="InterPro" id="IPR003593">
    <property type="entry name" value="AAA+_ATPase"/>
</dbReference>
<dbReference type="SMART" id="SM00930">
    <property type="entry name" value="NIL"/>
    <property type="match status" value="1"/>
</dbReference>
<evidence type="ECO:0000256" key="10">
    <source>
        <dbReference type="ARBA" id="ARBA00023136"/>
    </source>
</evidence>
<dbReference type="PANTHER" id="PTHR43166:SF30">
    <property type="entry name" value="METHIONINE IMPORT ATP-BINDING PROTEIN METN"/>
    <property type="match status" value="1"/>
</dbReference>
<evidence type="ECO:0000256" key="8">
    <source>
        <dbReference type="ARBA" id="ARBA00022967"/>
    </source>
</evidence>
<dbReference type="GO" id="GO:0005886">
    <property type="term" value="C:plasma membrane"/>
    <property type="evidence" value="ECO:0007669"/>
    <property type="project" value="UniProtKB-ARBA"/>
</dbReference>
<evidence type="ECO:0000259" key="11">
    <source>
        <dbReference type="PROSITE" id="PS50893"/>
    </source>
</evidence>
<keyword evidence="7 12" id="KW-0067">ATP-binding</keyword>
<dbReference type="Proteomes" id="UP000534870">
    <property type="component" value="Unassembled WGS sequence"/>
</dbReference>
<comment type="similarity">
    <text evidence="2">Belongs to the ABC transporter superfamily.</text>
</comment>
<keyword evidence="15" id="KW-1185">Reference proteome</keyword>
<reference evidence="12 14" key="1">
    <citation type="submission" date="2020-06" db="EMBL/GenBank/DDBJ databases">
        <title>Description of novel acetic acid bacteria.</title>
        <authorList>
            <person name="Sombolestani A."/>
        </authorList>
    </citation>
    <scope>NUCLEOTIDE SEQUENCE [LARGE SCALE GENOMIC DNA]</scope>
    <source>
        <strain evidence="12 14">LMG 31431</strain>
    </source>
</reference>
<evidence type="ECO:0000256" key="9">
    <source>
        <dbReference type="ARBA" id="ARBA00022970"/>
    </source>
</evidence>
<dbReference type="FunFam" id="3.40.50.300:FF:000056">
    <property type="entry name" value="Cell division ATP-binding protein FtsE"/>
    <property type="match status" value="1"/>
</dbReference>
<keyword evidence="5" id="KW-1003">Cell membrane</keyword>
<dbReference type="InterPro" id="IPR045865">
    <property type="entry name" value="ACT-like_dom_sf"/>
</dbReference>
<dbReference type="SUPFAM" id="SSF55021">
    <property type="entry name" value="ACT-like"/>
    <property type="match status" value="1"/>
</dbReference>
<evidence type="ECO:0000256" key="2">
    <source>
        <dbReference type="ARBA" id="ARBA00005417"/>
    </source>
</evidence>
<evidence type="ECO:0000313" key="14">
    <source>
        <dbReference type="Proteomes" id="UP000534870"/>
    </source>
</evidence>
<dbReference type="RefSeq" id="WP_176638727.1">
    <property type="nucleotide sequence ID" value="NZ_CP152276.1"/>
</dbReference>
<keyword evidence="8" id="KW-1278">Translocase</keyword>
<evidence type="ECO:0000256" key="5">
    <source>
        <dbReference type="ARBA" id="ARBA00022475"/>
    </source>
</evidence>
<dbReference type="GO" id="GO:0005524">
    <property type="term" value="F:ATP binding"/>
    <property type="evidence" value="ECO:0007669"/>
    <property type="project" value="UniProtKB-KW"/>
</dbReference>
<dbReference type="InterPro" id="IPR050086">
    <property type="entry name" value="MetN_ABC_transporter-like"/>
</dbReference>
<evidence type="ECO:0000313" key="15">
    <source>
        <dbReference type="Proteomes" id="UP001449795"/>
    </source>
</evidence>
<sequence>MTLLRVEQVCRRFGDHVALQDVRFDVHPGEIVGIIGRSGAGKTTLLRCLSGLERPDSGRIVIEGQDITALPERRLVEIRRRIGLVFQHFNLLQSRSAAGNIALPLEIAGMPKSARAARVADLIDLVGLSGHERKRPSQMSGGQKQRVGIARALAGNPALLLCDEATSALDPETTAAILDLLVDINRRLGLTILLITHEMDVIRRIAHRVVVLDHGRIVEDGPVAALLGGASRHAVTRAFLSEGRPRVPDHVVAQLRDVSFDDAHPVVRATFDPNAAPSPVLSVLSRRFGLDVTILQATAGDIARRPDAEFVLRLSRHDGDALDFIRQASQSMEVLGYVPADC</sequence>